<accession>A0ABT6Y1K5</accession>
<feature type="transmembrane region" description="Helical" evidence="1">
    <location>
        <begin position="43"/>
        <end position="62"/>
    </location>
</feature>
<proteinExistence type="predicted"/>
<evidence type="ECO:0000313" key="2">
    <source>
        <dbReference type="EMBL" id="MDI9261233.1"/>
    </source>
</evidence>
<feature type="transmembrane region" description="Helical" evidence="1">
    <location>
        <begin position="20"/>
        <end position="37"/>
    </location>
</feature>
<evidence type="ECO:0000313" key="3">
    <source>
        <dbReference type="Proteomes" id="UP001529245"/>
    </source>
</evidence>
<reference evidence="2 3" key="1">
    <citation type="submission" date="2023-04" db="EMBL/GenBank/DDBJ databases">
        <title>A. sendaiensis sub sp. chiapanensis a novel subspecie with specific adaptation in bacterial cell wall isolated from an active volcano.</title>
        <authorList>
            <person name="Alvarez Gutierrez P.E."/>
            <person name="Ortiz Cortes L.Y."/>
        </authorList>
    </citation>
    <scope>NUCLEOTIDE SEQUENCE [LARGE SCALE GENOMIC DNA]</scope>
    <source>
        <strain evidence="2 3">PA2</strain>
    </source>
</reference>
<dbReference type="EMBL" id="JASGCB010000040">
    <property type="protein sequence ID" value="MDI9261233.1"/>
    <property type="molecule type" value="Genomic_DNA"/>
</dbReference>
<keyword evidence="1" id="KW-1133">Transmembrane helix</keyword>
<comment type="caution">
    <text evidence="2">The sequence shown here is derived from an EMBL/GenBank/DDBJ whole genome shotgun (WGS) entry which is preliminary data.</text>
</comment>
<dbReference type="Proteomes" id="UP001529245">
    <property type="component" value="Unassembled WGS sequence"/>
</dbReference>
<evidence type="ECO:0000256" key="1">
    <source>
        <dbReference type="SAM" id="Phobius"/>
    </source>
</evidence>
<sequence length="85" mass="9344">MFELMYIQAATNAWMMFQNVVFFACVSVLGVSAWVSVAGGWKLGVASLITLSILVSLVLLFLSMSIHHDLATLHASLQQISRTTR</sequence>
<keyword evidence="1" id="KW-0812">Transmembrane</keyword>
<protein>
    <submittedName>
        <fullName evidence="2">Uncharacterized protein</fullName>
    </submittedName>
</protein>
<name>A0ABT6Y1K5_ALISE</name>
<keyword evidence="3" id="KW-1185">Reference proteome</keyword>
<organism evidence="2 3">
    <name type="scientific">Alicyclobacillus sendaiensis PA2</name>
    <dbReference type="NCBI Taxonomy" id="3029425"/>
    <lineage>
        <taxon>Bacteria</taxon>
        <taxon>Bacillati</taxon>
        <taxon>Bacillota</taxon>
        <taxon>Bacilli</taxon>
        <taxon>Bacillales</taxon>
        <taxon>Alicyclobacillaceae</taxon>
        <taxon>Alicyclobacillus</taxon>
    </lineage>
</organism>
<keyword evidence="1" id="KW-0472">Membrane</keyword>
<gene>
    <name evidence="2" type="ORF">QID03_13800</name>
</gene>
<dbReference type="RefSeq" id="WP_283204629.1">
    <property type="nucleotide sequence ID" value="NZ_JASGCB010000040.1"/>
</dbReference>